<dbReference type="RefSeq" id="WP_283831390.1">
    <property type="nucleotide sequence ID" value="NZ_JASJEU010000008.1"/>
</dbReference>
<dbReference type="PANTHER" id="PTHR30595">
    <property type="entry name" value="GLPR-RELATED TRANSCRIPTIONAL REPRESSOR"/>
    <property type="match status" value="1"/>
</dbReference>
<dbReference type="Pfam" id="PF13749">
    <property type="entry name" value="HATPase_c_4"/>
    <property type="match status" value="1"/>
</dbReference>
<name>A0ABT7DKI2_9ACTN</name>
<dbReference type="InterPro" id="IPR036388">
    <property type="entry name" value="WH-like_DNA-bd_sf"/>
</dbReference>
<keyword evidence="4" id="KW-1185">Reference proteome</keyword>
<organism evidence="3 4">
    <name type="scientific">Gordonibacter faecis</name>
    <dbReference type="NCBI Taxonomy" id="3047475"/>
    <lineage>
        <taxon>Bacteria</taxon>
        <taxon>Bacillati</taxon>
        <taxon>Actinomycetota</taxon>
        <taxon>Coriobacteriia</taxon>
        <taxon>Eggerthellales</taxon>
        <taxon>Eggerthellaceae</taxon>
        <taxon>Gordonibacter</taxon>
    </lineage>
</organism>
<dbReference type="InterPro" id="IPR007421">
    <property type="entry name" value="Schlafen_AlbA_2_dom"/>
</dbReference>
<gene>
    <name evidence="3" type="ORF">QNJ86_04455</name>
</gene>
<keyword evidence="3" id="KW-0547">Nucleotide-binding</keyword>
<dbReference type="Gene3D" id="1.10.10.10">
    <property type="entry name" value="Winged helix-like DNA-binding domain superfamily/Winged helix DNA-binding domain"/>
    <property type="match status" value="1"/>
</dbReference>
<dbReference type="InterPro" id="IPR038461">
    <property type="entry name" value="Schlafen_AlbA_2_dom_sf"/>
</dbReference>
<dbReference type="Gene3D" id="3.30.950.30">
    <property type="entry name" value="Schlafen, AAA domain"/>
    <property type="match status" value="1"/>
</dbReference>
<feature type="region of interest" description="Disordered" evidence="1">
    <location>
        <begin position="1"/>
        <end position="20"/>
    </location>
</feature>
<reference evidence="3 4" key="1">
    <citation type="submission" date="2023-05" db="EMBL/GenBank/DDBJ databases">
        <title>Gordonibacter KGMB12511T sp. nov., isolated from faeces of healthy Korean.</title>
        <authorList>
            <person name="Kim H.S."/>
            <person name="Kim J.-S."/>
            <person name="Suh M.K."/>
            <person name="Eom M.K."/>
            <person name="Do H.E."/>
            <person name="Lee J.-S."/>
        </authorList>
    </citation>
    <scope>NUCLEOTIDE SEQUENCE [LARGE SCALE GENOMIC DNA]</scope>
    <source>
        <strain evidence="3 4">KGMB12511</strain>
    </source>
</reference>
<dbReference type="PANTHER" id="PTHR30595:SF6">
    <property type="entry name" value="SCHLAFEN ALBA-2 DOMAIN-CONTAINING PROTEIN"/>
    <property type="match status" value="1"/>
</dbReference>
<comment type="caution">
    <text evidence="3">The sequence shown here is derived from an EMBL/GenBank/DDBJ whole genome shotgun (WGS) entry which is preliminary data.</text>
</comment>
<dbReference type="Gene3D" id="6.10.10.130">
    <property type="match status" value="1"/>
</dbReference>
<protein>
    <submittedName>
        <fullName evidence="3">ATP-binding protein</fullName>
    </submittedName>
</protein>
<proteinExistence type="predicted"/>
<evidence type="ECO:0000256" key="1">
    <source>
        <dbReference type="SAM" id="MobiDB-lite"/>
    </source>
</evidence>
<dbReference type="SUPFAM" id="SSF46785">
    <property type="entry name" value="Winged helix' DNA-binding domain"/>
    <property type="match status" value="1"/>
</dbReference>
<dbReference type="Pfam" id="PF04326">
    <property type="entry name" value="SLFN_AlbA_2"/>
    <property type="match status" value="1"/>
</dbReference>
<keyword evidence="3" id="KW-0067">ATP-binding</keyword>
<feature type="domain" description="Schlafen AlbA-2" evidence="2">
    <location>
        <begin position="6"/>
        <end position="118"/>
    </location>
</feature>
<dbReference type="EMBL" id="JASJEU010000008">
    <property type="protein sequence ID" value="MDJ1650040.1"/>
    <property type="molecule type" value="Genomic_DNA"/>
</dbReference>
<evidence type="ECO:0000313" key="3">
    <source>
        <dbReference type="EMBL" id="MDJ1650040.1"/>
    </source>
</evidence>
<sequence>MNLGMENETTEHKRSTSEMREAMESVASILNKHGSGTLYFGVRPSDGEVVGQDVSEKTLRDVSQAFGNRIEPRVIPTIERLETEDGKAYVKVSFSGDERPYACDGRYRVRSADEDLPMGAAMLEEMMLERAAKRNSWDRRPSDRLLADVNEDELRSYVERGVERGRIPFPFTDARDVLSRLGLLCDDGALTNAAAVCFCGSRDPMLRMGVLGNSDRTQILDNHQEAGTLFGLVKAAETYILNNTRREFIIDGTSLHRTERPEIPLSAIREALFNAFCHRRYEDSSAIQVDIFWDAVDIYSPGSFPAGYEPEDYLSGAETASKPRNPLIASTLYRSGDIETYGTGLRRIQGACDAQGVPVAVFQRGNGVHVRFTRAEAVAADKPPITGEKPADNLSRALALFAASAIPLASQNVAESLGVGLRQAQRILRELEAKGLVERSGHGRGTLWSSVEGK</sequence>
<accession>A0ABT7DKI2</accession>
<dbReference type="Proteomes" id="UP001232750">
    <property type="component" value="Unassembled WGS sequence"/>
</dbReference>
<evidence type="ECO:0000313" key="4">
    <source>
        <dbReference type="Proteomes" id="UP001232750"/>
    </source>
</evidence>
<dbReference type="InterPro" id="IPR036390">
    <property type="entry name" value="WH_DNA-bd_sf"/>
</dbReference>
<dbReference type="GO" id="GO:0005524">
    <property type="term" value="F:ATP binding"/>
    <property type="evidence" value="ECO:0007669"/>
    <property type="project" value="UniProtKB-KW"/>
</dbReference>
<feature type="compositionally biased region" description="Basic and acidic residues" evidence="1">
    <location>
        <begin position="9"/>
        <end position="20"/>
    </location>
</feature>
<dbReference type="Gene3D" id="3.30.565.60">
    <property type="match status" value="1"/>
</dbReference>
<dbReference type="InterPro" id="IPR038475">
    <property type="entry name" value="RecG_C_sf"/>
</dbReference>
<evidence type="ECO:0000259" key="2">
    <source>
        <dbReference type="Pfam" id="PF04326"/>
    </source>
</evidence>